<evidence type="ECO:0000313" key="7">
    <source>
        <dbReference type="Proteomes" id="UP000297861"/>
    </source>
</evidence>
<evidence type="ECO:0000256" key="2">
    <source>
        <dbReference type="ARBA" id="ARBA00022692"/>
    </source>
</evidence>
<dbReference type="PANTHER" id="PTHR21016">
    <property type="entry name" value="BETA-AMYLOID BINDING PROTEIN-RELATED"/>
    <property type="match status" value="1"/>
</dbReference>
<dbReference type="EMBL" id="SOML01000003">
    <property type="protein sequence ID" value="TFD97157.1"/>
    <property type="molecule type" value="Genomic_DNA"/>
</dbReference>
<dbReference type="STRING" id="1121485.GCA_000426485_01279"/>
<keyword evidence="2" id="KW-0812">Transmembrane</keyword>
<dbReference type="RefSeq" id="WP_134435782.1">
    <property type="nucleotide sequence ID" value="NZ_SOML01000003.1"/>
</dbReference>
<dbReference type="OrthoDB" id="9816361at2"/>
<evidence type="ECO:0000256" key="4">
    <source>
        <dbReference type="ARBA" id="ARBA00023136"/>
    </source>
</evidence>
<dbReference type="GO" id="GO:0016020">
    <property type="term" value="C:membrane"/>
    <property type="evidence" value="ECO:0007669"/>
    <property type="project" value="UniProtKB-SubCell"/>
</dbReference>
<reference evidence="6 7" key="1">
    <citation type="submission" date="2019-03" db="EMBL/GenBank/DDBJ databases">
        <title>San Antonio Military Medical Center submission to MRSN (WRAIR), pending publication.</title>
        <authorList>
            <person name="Blyth D.M."/>
            <person name="Mccarthy S.L."/>
            <person name="Schall S.E."/>
            <person name="Stam J.A."/>
            <person name="Ong A.C."/>
            <person name="Mcgann P.T."/>
        </authorList>
    </citation>
    <scope>NUCLEOTIDE SEQUENCE [LARGE SCALE GENOMIC DNA]</scope>
    <source>
        <strain evidence="6 7">MRSN571793</strain>
    </source>
</reference>
<dbReference type="InterPro" id="IPR050932">
    <property type="entry name" value="TM2D1-3-like"/>
</dbReference>
<dbReference type="AlphaFoldDB" id="A0A4Y8L4E1"/>
<feature type="domain" description="TM2" evidence="5">
    <location>
        <begin position="56"/>
        <end position="103"/>
    </location>
</feature>
<accession>A0A4Y8L4E1</accession>
<protein>
    <submittedName>
        <fullName evidence="6">TM2 domain-containing protein</fullName>
    </submittedName>
</protein>
<keyword evidence="4" id="KW-0472">Membrane</keyword>
<evidence type="ECO:0000256" key="1">
    <source>
        <dbReference type="ARBA" id="ARBA00004141"/>
    </source>
</evidence>
<keyword evidence="7" id="KW-1185">Reference proteome</keyword>
<sequence length="129" mass="14732">MENTETTKSAISQNQIDMFLASHGKKFSPMHFMQIKQELSKLTESQYQAVLIADYKDPTMLLVISLLVGPLGIDRFLLNDIGLGVGKLLTCGGCGIWTIVDWFLIQDRTREYNYNLFVQSIYEMSHYSN</sequence>
<dbReference type="InterPro" id="IPR007829">
    <property type="entry name" value="TM2"/>
</dbReference>
<organism evidence="6 7">
    <name type="scientific">Dysgonomonas capnocytophagoides</name>
    <dbReference type="NCBI Taxonomy" id="45254"/>
    <lineage>
        <taxon>Bacteria</taxon>
        <taxon>Pseudomonadati</taxon>
        <taxon>Bacteroidota</taxon>
        <taxon>Bacteroidia</taxon>
        <taxon>Bacteroidales</taxon>
        <taxon>Dysgonomonadaceae</taxon>
        <taxon>Dysgonomonas</taxon>
    </lineage>
</organism>
<comment type="caution">
    <text evidence="6">The sequence shown here is derived from an EMBL/GenBank/DDBJ whole genome shotgun (WGS) entry which is preliminary data.</text>
</comment>
<keyword evidence="3" id="KW-1133">Transmembrane helix</keyword>
<evidence type="ECO:0000259" key="5">
    <source>
        <dbReference type="Pfam" id="PF05154"/>
    </source>
</evidence>
<gene>
    <name evidence="6" type="ORF">E2605_05675</name>
</gene>
<evidence type="ECO:0000313" key="6">
    <source>
        <dbReference type="EMBL" id="TFD97157.1"/>
    </source>
</evidence>
<dbReference type="Pfam" id="PF05154">
    <property type="entry name" value="TM2"/>
    <property type="match status" value="1"/>
</dbReference>
<dbReference type="PANTHER" id="PTHR21016:SF25">
    <property type="entry name" value="TM2 DOMAIN-CONTAINING PROTEIN DDB_G0277895-RELATED"/>
    <property type="match status" value="1"/>
</dbReference>
<evidence type="ECO:0000256" key="3">
    <source>
        <dbReference type="ARBA" id="ARBA00022989"/>
    </source>
</evidence>
<proteinExistence type="predicted"/>
<name>A0A4Y8L4E1_9BACT</name>
<comment type="subcellular location">
    <subcellularLocation>
        <location evidence="1">Membrane</location>
        <topology evidence="1">Multi-pass membrane protein</topology>
    </subcellularLocation>
</comment>
<dbReference type="Proteomes" id="UP000297861">
    <property type="component" value="Unassembled WGS sequence"/>
</dbReference>